<comment type="caution">
    <text evidence="1">The sequence shown here is derived from an EMBL/GenBank/DDBJ whole genome shotgun (WGS) entry which is preliminary data.</text>
</comment>
<dbReference type="AlphaFoldDB" id="A0A9Q1DAN2"/>
<keyword evidence="2" id="KW-1185">Reference proteome</keyword>
<reference evidence="1" key="1">
    <citation type="journal article" date="2023" name="Science">
        <title>Genome structures resolve the early diversification of teleost fishes.</title>
        <authorList>
            <person name="Parey E."/>
            <person name="Louis A."/>
            <person name="Montfort J."/>
            <person name="Bouchez O."/>
            <person name="Roques C."/>
            <person name="Iampietro C."/>
            <person name="Lluch J."/>
            <person name="Castinel A."/>
            <person name="Donnadieu C."/>
            <person name="Desvignes T."/>
            <person name="Floi Bucao C."/>
            <person name="Jouanno E."/>
            <person name="Wen M."/>
            <person name="Mejri S."/>
            <person name="Dirks R."/>
            <person name="Jansen H."/>
            <person name="Henkel C."/>
            <person name="Chen W.J."/>
            <person name="Zahm M."/>
            <person name="Cabau C."/>
            <person name="Klopp C."/>
            <person name="Thompson A.W."/>
            <person name="Robinson-Rechavi M."/>
            <person name="Braasch I."/>
            <person name="Lecointre G."/>
            <person name="Bobe J."/>
            <person name="Postlethwait J.H."/>
            <person name="Berthelot C."/>
            <person name="Roest Crollius H."/>
            <person name="Guiguen Y."/>
        </authorList>
    </citation>
    <scope>NUCLEOTIDE SEQUENCE</scope>
    <source>
        <strain evidence="1">Concon-B</strain>
    </source>
</reference>
<proteinExistence type="predicted"/>
<dbReference type="FunFam" id="2.60.40.10:FF:000509">
    <property type="entry name" value="Immunoglobin superfamily member 21"/>
    <property type="match status" value="1"/>
</dbReference>
<organism evidence="1 2">
    <name type="scientific">Conger conger</name>
    <name type="common">Conger eel</name>
    <name type="synonym">Muraena conger</name>
    <dbReference type="NCBI Taxonomy" id="82655"/>
    <lineage>
        <taxon>Eukaryota</taxon>
        <taxon>Metazoa</taxon>
        <taxon>Chordata</taxon>
        <taxon>Craniata</taxon>
        <taxon>Vertebrata</taxon>
        <taxon>Euteleostomi</taxon>
        <taxon>Actinopterygii</taxon>
        <taxon>Neopterygii</taxon>
        <taxon>Teleostei</taxon>
        <taxon>Anguilliformes</taxon>
        <taxon>Congridae</taxon>
        <taxon>Conger</taxon>
    </lineage>
</organism>
<dbReference type="Proteomes" id="UP001152803">
    <property type="component" value="Unassembled WGS sequence"/>
</dbReference>
<sequence length="120" mass="13265">MFNTNYSHMEDYRRREDLVYQSTVRLPEVRIADNGPYECHVGIYDRATREKVVLASGSVFLEVMATVPCGAQRREEGGGVKMFLQPSGVGSARCCDVFICESVTQKKNGKVIISGAGAVR</sequence>
<gene>
    <name evidence="1" type="ORF">COCON_G00139790</name>
</gene>
<dbReference type="OrthoDB" id="9940999at2759"/>
<accession>A0A9Q1DAN2</accession>
<dbReference type="EMBL" id="JAFJMO010000010">
    <property type="protein sequence ID" value="KAJ8264880.1"/>
    <property type="molecule type" value="Genomic_DNA"/>
</dbReference>
<protein>
    <submittedName>
        <fullName evidence="1">Uncharacterized protein</fullName>
    </submittedName>
</protein>
<evidence type="ECO:0000313" key="2">
    <source>
        <dbReference type="Proteomes" id="UP001152803"/>
    </source>
</evidence>
<name>A0A9Q1DAN2_CONCO</name>
<evidence type="ECO:0000313" key="1">
    <source>
        <dbReference type="EMBL" id="KAJ8264880.1"/>
    </source>
</evidence>